<dbReference type="Gene3D" id="3.20.20.150">
    <property type="entry name" value="Divalent-metal-dependent TIM barrel enzymes"/>
    <property type="match status" value="1"/>
</dbReference>
<dbReference type="GO" id="GO:0046487">
    <property type="term" value="P:glyoxylate metabolic process"/>
    <property type="evidence" value="ECO:0007669"/>
    <property type="project" value="TreeGrafter"/>
</dbReference>
<dbReference type="PANTHER" id="PTHR43489:SF6">
    <property type="entry name" value="HYDROXYPYRUVATE ISOMERASE-RELATED"/>
    <property type="match status" value="1"/>
</dbReference>
<feature type="active site" description="Proton donor/acceptor" evidence="3">
    <location>
        <position position="243"/>
    </location>
</feature>
<evidence type="ECO:0000256" key="3">
    <source>
        <dbReference type="PIRSR" id="PIRSR006241-50"/>
    </source>
</evidence>
<evidence type="ECO:0000256" key="2">
    <source>
        <dbReference type="PIRNR" id="PIRNR006241"/>
    </source>
</evidence>
<sequence>MPRFAANLSMMFTEVPFIERFAAAAEAGFQAVEFLFPYGFAASEIKAQLSRHDLTLALFNTSAGDTAAGEWGRAALPGREHDARADIELALEYALALECEQVHIMAGVVPDGADGADGARYRATFIDNLRYAADRFAAHDKRILIEALSPGVKPGYLFSSQYQALGIAEEVDRPNVFIQLDTFHAQKVDGNLSHLIREYAGRYAHVQIASLPDRHEPDDGEINYPWLFRLFDDVGYRGWIGCEYQPRNTTQDGLGWFNAWR</sequence>
<dbReference type="EMBL" id="DAAQKM010000002">
    <property type="protein sequence ID" value="HAD9716701.1"/>
    <property type="molecule type" value="Genomic_DNA"/>
</dbReference>
<dbReference type="InterPro" id="IPR026040">
    <property type="entry name" value="HyI-like"/>
</dbReference>
<reference evidence="6" key="1">
    <citation type="journal article" date="2018" name="Genome Biol.">
        <title>SKESA: strategic k-mer extension for scrupulous assemblies.</title>
        <authorList>
            <person name="Souvorov A."/>
            <person name="Agarwala R."/>
            <person name="Lipman D.J."/>
        </authorList>
    </citation>
    <scope>NUCLEOTIDE SEQUENCE</scope>
    <source>
        <strain evidence="5">R17.4843</strain>
        <strain evidence="6">R17.5155</strain>
    </source>
</reference>
<dbReference type="AlphaFoldDB" id="A0A723P267"/>
<feature type="domain" description="Xylose isomerase-like TIM barrel" evidence="4">
    <location>
        <begin position="21"/>
        <end position="259"/>
    </location>
</feature>
<dbReference type="Pfam" id="PF01261">
    <property type="entry name" value="AP_endonuc_2"/>
    <property type="match status" value="1"/>
</dbReference>
<dbReference type="RefSeq" id="WP_080205915.1">
    <property type="nucleotide sequence ID" value="NZ_CP149468.1"/>
</dbReference>
<protein>
    <submittedName>
        <fullName evidence="6">HPr family phosphocarrier protein</fullName>
    </submittedName>
</protein>
<reference evidence="6" key="2">
    <citation type="submission" date="2019-01" db="EMBL/GenBank/DDBJ databases">
        <authorList>
            <consortium name="NCBI Pathogen Detection Project"/>
        </authorList>
    </citation>
    <scope>NUCLEOTIDE SEQUENCE</scope>
    <source>
        <strain evidence="5">R17.4843</strain>
        <strain evidence="6">R17.5155</strain>
    </source>
</reference>
<dbReference type="FunFam" id="3.20.20.150:FF:000007">
    <property type="entry name" value="Hydroxypyruvate isomerase"/>
    <property type="match status" value="1"/>
</dbReference>
<evidence type="ECO:0000313" key="5">
    <source>
        <dbReference type="EMBL" id="HAD9331400.1"/>
    </source>
</evidence>
<gene>
    <name evidence="5" type="ORF">G1423_04935</name>
    <name evidence="6" type="ORF">G1523_04945</name>
</gene>
<dbReference type="NCBIfam" id="NF007441">
    <property type="entry name" value="PRK09989.1"/>
    <property type="match status" value="1"/>
</dbReference>
<dbReference type="InterPro" id="IPR053398">
    <property type="entry name" value="HPT_OtnI_isomerases"/>
</dbReference>
<dbReference type="NCBIfam" id="NF043033">
    <property type="entry name" value="OxoTetrIsom"/>
    <property type="match status" value="1"/>
</dbReference>
<evidence type="ECO:0000256" key="1">
    <source>
        <dbReference type="ARBA" id="ARBA00023235"/>
    </source>
</evidence>
<name>A0A723P267_SALER</name>
<dbReference type="SUPFAM" id="SSF51658">
    <property type="entry name" value="Xylose isomerase-like"/>
    <property type="match status" value="1"/>
</dbReference>
<dbReference type="InterPro" id="IPR036237">
    <property type="entry name" value="Xyl_isomerase-like_sf"/>
</dbReference>
<organism evidence="6">
    <name type="scientific">Salmonella enterica</name>
    <name type="common">Salmonella choleraesuis</name>
    <dbReference type="NCBI Taxonomy" id="28901"/>
    <lineage>
        <taxon>Bacteria</taxon>
        <taxon>Pseudomonadati</taxon>
        <taxon>Pseudomonadota</taxon>
        <taxon>Gammaproteobacteria</taxon>
        <taxon>Enterobacterales</taxon>
        <taxon>Enterobacteriaceae</taxon>
        <taxon>Salmonella</taxon>
    </lineage>
</organism>
<dbReference type="PIRSF" id="PIRSF006241">
    <property type="entry name" value="HyI"/>
    <property type="match status" value="1"/>
</dbReference>
<feature type="active site" description="Proton donor/acceptor" evidence="3">
    <location>
        <position position="146"/>
    </location>
</feature>
<dbReference type="EMBL" id="DAAQHL010000002">
    <property type="protein sequence ID" value="HAD9331400.1"/>
    <property type="molecule type" value="Genomic_DNA"/>
</dbReference>
<comment type="similarity">
    <text evidence="2">Belongs to the hyi family.</text>
</comment>
<dbReference type="InterPro" id="IPR013022">
    <property type="entry name" value="Xyl_isomerase-like_TIM-brl"/>
</dbReference>
<dbReference type="PANTHER" id="PTHR43489">
    <property type="entry name" value="ISOMERASE"/>
    <property type="match status" value="1"/>
</dbReference>
<evidence type="ECO:0000313" key="6">
    <source>
        <dbReference type="EMBL" id="HAD9716701.1"/>
    </source>
</evidence>
<comment type="caution">
    <text evidence="6">The sequence shown here is derived from an EMBL/GenBank/DDBJ whole genome shotgun (WGS) entry which is preliminary data.</text>
</comment>
<accession>A0A723P267</accession>
<dbReference type="InterPro" id="IPR050417">
    <property type="entry name" value="Sugar_Epim/Isomerase"/>
</dbReference>
<proteinExistence type="inferred from homology"/>
<evidence type="ECO:0000259" key="4">
    <source>
        <dbReference type="Pfam" id="PF01261"/>
    </source>
</evidence>
<keyword evidence="1 2" id="KW-0413">Isomerase</keyword>
<dbReference type="GO" id="GO:0008903">
    <property type="term" value="F:hydroxypyruvate isomerase activity"/>
    <property type="evidence" value="ECO:0007669"/>
    <property type="project" value="TreeGrafter"/>
</dbReference>